<evidence type="ECO:0000313" key="7">
    <source>
        <dbReference type="Proteomes" id="UP001316189"/>
    </source>
</evidence>
<evidence type="ECO:0000259" key="5">
    <source>
        <dbReference type="Pfam" id="PF18085"/>
    </source>
</evidence>
<evidence type="ECO:0000313" key="6">
    <source>
        <dbReference type="EMBL" id="UUI75289.1"/>
    </source>
</evidence>
<dbReference type="Pfam" id="PF18085">
    <property type="entry name" value="Mak_N_cap"/>
    <property type="match status" value="1"/>
</dbReference>
<dbReference type="EMBL" id="CP101988">
    <property type="protein sequence ID" value="UUI75289.1"/>
    <property type="molecule type" value="Genomic_DNA"/>
</dbReference>
<dbReference type="NCBIfam" id="NF047744">
    <property type="entry name" value="CG0192_rel"/>
    <property type="match status" value="1"/>
</dbReference>
<feature type="domain" description="Maltokinase N-terminal cap" evidence="5">
    <location>
        <begin position="20"/>
        <end position="102"/>
    </location>
</feature>
<dbReference type="Proteomes" id="UP001316189">
    <property type="component" value="Chromosome"/>
</dbReference>
<dbReference type="RefSeq" id="WP_227568633.1">
    <property type="nucleotide sequence ID" value="NZ_CP101988.1"/>
</dbReference>
<accession>A0ABY5KXZ1</accession>
<gene>
    <name evidence="6" type="ORF">NP064_16250</name>
</gene>
<name>A0ABY5KXZ1_9CELL</name>
<sequence>MALLHRARLHPTKLELLAEWLPEQQWSGDGLGAELERLGAFRLDDPAGEVGVEVLLVKAGDSVLQTPLTYRGAPLPGGDAWLVGTMEHSVLGRRWVYDACGDPVFAGVLVAMLRGEAAQAEEVLIGQDGTRTVRAPGATARVTSAVTAAALPAPPQGAPVACATAGGMTTMRIGDVDVELRRVLDVDAEADETLPGVVATWPGQGQPVLLATARRV</sequence>
<evidence type="ECO:0000256" key="3">
    <source>
        <dbReference type="ARBA" id="ARBA00022777"/>
    </source>
</evidence>
<evidence type="ECO:0000256" key="4">
    <source>
        <dbReference type="ARBA" id="ARBA00022840"/>
    </source>
</evidence>
<proteinExistence type="predicted"/>
<keyword evidence="7" id="KW-1185">Reference proteome</keyword>
<reference evidence="6 7" key="1">
    <citation type="submission" date="2022-07" db="EMBL/GenBank/DDBJ databases">
        <title>Novel species in genus cellulomonas.</title>
        <authorList>
            <person name="Ye L."/>
        </authorList>
    </citation>
    <scope>NUCLEOTIDE SEQUENCE [LARGE SCALE GENOMIC DNA]</scope>
    <source>
        <strain evidence="7">zg-Y338</strain>
    </source>
</reference>
<keyword evidence="1" id="KW-0808">Transferase</keyword>
<dbReference type="InterPro" id="IPR040999">
    <property type="entry name" value="Mak_N_cap"/>
</dbReference>
<protein>
    <recommendedName>
        <fullName evidence="5">Maltokinase N-terminal cap domain-containing protein</fullName>
    </recommendedName>
</protein>
<keyword evidence="4" id="KW-0067">ATP-binding</keyword>
<evidence type="ECO:0000256" key="1">
    <source>
        <dbReference type="ARBA" id="ARBA00022679"/>
    </source>
</evidence>
<organism evidence="6 7">
    <name type="scientific">Cellulomonas chengniuliangii</name>
    <dbReference type="NCBI Taxonomy" id="2968084"/>
    <lineage>
        <taxon>Bacteria</taxon>
        <taxon>Bacillati</taxon>
        <taxon>Actinomycetota</taxon>
        <taxon>Actinomycetes</taxon>
        <taxon>Micrococcales</taxon>
        <taxon>Cellulomonadaceae</taxon>
        <taxon>Cellulomonas</taxon>
    </lineage>
</organism>
<evidence type="ECO:0000256" key="2">
    <source>
        <dbReference type="ARBA" id="ARBA00022741"/>
    </source>
</evidence>
<keyword evidence="2" id="KW-0547">Nucleotide-binding</keyword>
<keyword evidence="3" id="KW-0418">Kinase</keyword>